<evidence type="ECO:0000256" key="1">
    <source>
        <dbReference type="SAM" id="MobiDB-lite"/>
    </source>
</evidence>
<dbReference type="Proteomes" id="UP001229421">
    <property type="component" value="Unassembled WGS sequence"/>
</dbReference>
<gene>
    <name evidence="2" type="ORF">QVD17_20522</name>
</gene>
<dbReference type="EMBL" id="JAUHHV010000005">
    <property type="protein sequence ID" value="KAK1425176.1"/>
    <property type="molecule type" value="Genomic_DNA"/>
</dbReference>
<name>A0AAD8NY88_TARER</name>
<evidence type="ECO:0000313" key="2">
    <source>
        <dbReference type="EMBL" id="KAK1425176.1"/>
    </source>
</evidence>
<proteinExistence type="predicted"/>
<dbReference type="AlphaFoldDB" id="A0AAD8NY88"/>
<sequence>MAHHFITQVSSFLPHFHHHFTPTQSHTLINNTPPPPQLTHTTPSPLIHPPLSLMADTPLNLQFGKVC</sequence>
<evidence type="ECO:0000313" key="3">
    <source>
        <dbReference type="Proteomes" id="UP001229421"/>
    </source>
</evidence>
<accession>A0AAD8NY88</accession>
<feature type="region of interest" description="Disordered" evidence="1">
    <location>
        <begin position="23"/>
        <end position="47"/>
    </location>
</feature>
<reference evidence="2" key="1">
    <citation type="journal article" date="2023" name="bioRxiv">
        <title>Improved chromosome-level genome assembly for marigold (Tagetes erecta).</title>
        <authorList>
            <person name="Jiang F."/>
            <person name="Yuan L."/>
            <person name="Wang S."/>
            <person name="Wang H."/>
            <person name="Xu D."/>
            <person name="Wang A."/>
            <person name="Fan W."/>
        </authorList>
    </citation>
    <scope>NUCLEOTIDE SEQUENCE</scope>
    <source>
        <strain evidence="2">WSJ</strain>
        <tissue evidence="2">Leaf</tissue>
    </source>
</reference>
<keyword evidence="3" id="KW-1185">Reference proteome</keyword>
<protein>
    <submittedName>
        <fullName evidence="2">Uncharacterized protein</fullName>
    </submittedName>
</protein>
<organism evidence="2 3">
    <name type="scientific">Tagetes erecta</name>
    <name type="common">African marigold</name>
    <dbReference type="NCBI Taxonomy" id="13708"/>
    <lineage>
        <taxon>Eukaryota</taxon>
        <taxon>Viridiplantae</taxon>
        <taxon>Streptophyta</taxon>
        <taxon>Embryophyta</taxon>
        <taxon>Tracheophyta</taxon>
        <taxon>Spermatophyta</taxon>
        <taxon>Magnoliopsida</taxon>
        <taxon>eudicotyledons</taxon>
        <taxon>Gunneridae</taxon>
        <taxon>Pentapetalae</taxon>
        <taxon>asterids</taxon>
        <taxon>campanulids</taxon>
        <taxon>Asterales</taxon>
        <taxon>Asteraceae</taxon>
        <taxon>Asteroideae</taxon>
        <taxon>Heliantheae alliance</taxon>
        <taxon>Tageteae</taxon>
        <taxon>Tagetes</taxon>
    </lineage>
</organism>
<comment type="caution">
    <text evidence="2">The sequence shown here is derived from an EMBL/GenBank/DDBJ whole genome shotgun (WGS) entry which is preliminary data.</text>
</comment>